<evidence type="ECO:0000313" key="1">
    <source>
        <dbReference type="EMBL" id="SDZ65180.1"/>
    </source>
</evidence>
<dbReference type="STRING" id="137265.SAMN05421684_7952"/>
<evidence type="ECO:0008006" key="3">
    <source>
        <dbReference type="Google" id="ProtNLM"/>
    </source>
</evidence>
<gene>
    <name evidence="1" type="ORF">SAMN05421684_7952</name>
</gene>
<dbReference type="AlphaFoldDB" id="A0A1H3URT9"/>
<name>A0A1H3URT9_9ACTN</name>
<accession>A0A1H3URT9</accession>
<dbReference type="InterPro" id="IPR011990">
    <property type="entry name" value="TPR-like_helical_dom_sf"/>
</dbReference>
<evidence type="ECO:0000313" key="2">
    <source>
        <dbReference type="Proteomes" id="UP000199632"/>
    </source>
</evidence>
<protein>
    <recommendedName>
        <fullName evidence="3">Tetratricopeptide repeat-containing protein</fullName>
    </recommendedName>
</protein>
<dbReference type="Gene3D" id="1.25.40.10">
    <property type="entry name" value="Tetratricopeptide repeat domain"/>
    <property type="match status" value="1"/>
</dbReference>
<organism evidence="1 2">
    <name type="scientific">Asanoa ishikariensis</name>
    <dbReference type="NCBI Taxonomy" id="137265"/>
    <lineage>
        <taxon>Bacteria</taxon>
        <taxon>Bacillati</taxon>
        <taxon>Actinomycetota</taxon>
        <taxon>Actinomycetes</taxon>
        <taxon>Micromonosporales</taxon>
        <taxon>Micromonosporaceae</taxon>
        <taxon>Asanoa</taxon>
    </lineage>
</organism>
<keyword evidence="2" id="KW-1185">Reference proteome</keyword>
<sequence length="370" mass="40880">MPLADPNARARSGLLLASYFDLRTAEGPLHAQSVADVGRKFLAGQPIPPYQEIAPSILRHMIMIDDPDVPRISDPRQLAGARRTAEWDALCVQLEWWPKLAPEARLRIAQVLLKLGFWRTIAVQCAEPNSQVGPPPVALQLRRIRHVAETKLAGRDNVIFAPESHPDLVRLATGEENEVSARIPAALNLLMHHARSPERPEEQIQRWSTLARSLVESAPSSSLSPILLSAYWRGLSFISFRGGAHAETAAMLDEAEWAADRAVEEADPDRRLLACENRYLVVLTRARAAAAAGMFDAAERFHRSLVRQDPLSAQAHVLLGEFLMVRERFHEAVPAFATAARLGAPYSGYARNQAIRCAALLKTHRKPAAS</sequence>
<dbReference type="SUPFAM" id="SSF48452">
    <property type="entry name" value="TPR-like"/>
    <property type="match status" value="1"/>
</dbReference>
<dbReference type="RefSeq" id="WP_090803871.1">
    <property type="nucleotide sequence ID" value="NZ_BOND01000029.1"/>
</dbReference>
<dbReference type="OrthoDB" id="3699861at2"/>
<reference evidence="2" key="1">
    <citation type="submission" date="2016-10" db="EMBL/GenBank/DDBJ databases">
        <authorList>
            <person name="Varghese N."/>
            <person name="Submissions S."/>
        </authorList>
    </citation>
    <scope>NUCLEOTIDE SEQUENCE [LARGE SCALE GENOMIC DNA]</scope>
    <source>
        <strain evidence="2">DSM 44718</strain>
    </source>
</reference>
<proteinExistence type="predicted"/>
<dbReference type="EMBL" id="FNQB01000005">
    <property type="protein sequence ID" value="SDZ65180.1"/>
    <property type="molecule type" value="Genomic_DNA"/>
</dbReference>
<dbReference type="Proteomes" id="UP000199632">
    <property type="component" value="Unassembled WGS sequence"/>
</dbReference>